<feature type="compositionally biased region" description="Low complexity" evidence="1">
    <location>
        <begin position="90"/>
        <end position="103"/>
    </location>
</feature>
<evidence type="ECO:0000313" key="2">
    <source>
        <dbReference type="EMBL" id="KAE8717219.1"/>
    </source>
</evidence>
<sequence>MYAGSNLNSSSISRPYSESCSSDDFIEIYLCSDKKEKMLGETRGADNKMDISFQCEPVVSPLGYGMNLVENDAAHNPHSSLSAKIKMPHSPCSSESDSISSTSSRTRFTPIRKMFDPFLKSSFIENTRRNKTIRKSLLHDFSRSPQNTKLDSDFVEKDSVHSPVHLHGCLKLGAKHGVPFFEFSMNEPEEVFLAKTSKADNAFNWVYTFHSVDNKKKSSSSIPELRDRSKAAASIVAQMQVSCRLCSEIKDGEDVEKSMVTEFVLYDTTRSRQHVTVSGSTDDRSNVVVRLKDHLNLSLDNDEVEFLNGTPADLHPNLEIASIVIQVPFKNRESLRYRRGYKFDDKTHLDQLKVSMIEESKSKIHDRGSQEKVKVIIPTGNHGFPCAETRGPSSLLDRWRFGGGCDCGGWDMACPLIVFGKTNLHCFEDQPLVDSEQPFELFLQGVKDNAPALTMKAIEGGYAIDFHAKLSALQAFSICVAVLHCTETSATARETETKCSPQYNSLKMLIDEEVKFLINAVTEEKKGSKNVEAVPASYVINPPFSPVARV</sequence>
<dbReference type="Proteomes" id="UP000436088">
    <property type="component" value="Unassembled WGS sequence"/>
</dbReference>
<name>A0A6A3BQR3_HIBSY</name>
<dbReference type="OrthoDB" id="1939710at2759"/>
<proteinExistence type="predicted"/>
<organism evidence="2 3">
    <name type="scientific">Hibiscus syriacus</name>
    <name type="common">Rose of Sharon</name>
    <dbReference type="NCBI Taxonomy" id="106335"/>
    <lineage>
        <taxon>Eukaryota</taxon>
        <taxon>Viridiplantae</taxon>
        <taxon>Streptophyta</taxon>
        <taxon>Embryophyta</taxon>
        <taxon>Tracheophyta</taxon>
        <taxon>Spermatophyta</taxon>
        <taxon>Magnoliopsida</taxon>
        <taxon>eudicotyledons</taxon>
        <taxon>Gunneridae</taxon>
        <taxon>Pentapetalae</taxon>
        <taxon>rosids</taxon>
        <taxon>malvids</taxon>
        <taxon>Malvales</taxon>
        <taxon>Malvaceae</taxon>
        <taxon>Malvoideae</taxon>
        <taxon>Hibiscus</taxon>
    </lineage>
</organism>
<accession>A0A6A3BQR3</accession>
<dbReference type="PANTHER" id="PTHR31390:SF0">
    <property type="entry name" value="DOMAIN PROTEIN, PUTATIVE (DUF3527)-RELATED"/>
    <property type="match status" value="1"/>
</dbReference>
<dbReference type="EMBL" id="VEPZ02000830">
    <property type="protein sequence ID" value="KAE8717219.1"/>
    <property type="molecule type" value="Genomic_DNA"/>
</dbReference>
<dbReference type="Pfam" id="PF12043">
    <property type="entry name" value="DUF3527"/>
    <property type="match status" value="2"/>
</dbReference>
<feature type="region of interest" description="Disordered" evidence="1">
    <location>
        <begin position="84"/>
        <end position="103"/>
    </location>
</feature>
<evidence type="ECO:0000256" key="1">
    <source>
        <dbReference type="SAM" id="MobiDB-lite"/>
    </source>
</evidence>
<dbReference type="InterPro" id="IPR021916">
    <property type="entry name" value="DUF3527"/>
</dbReference>
<protein>
    <submittedName>
        <fullName evidence="2">Mitochondrial substrate carrier family protein isoform 1</fullName>
    </submittedName>
</protein>
<gene>
    <name evidence="2" type="ORF">F3Y22_tig00110057pilonHSYRG00251</name>
</gene>
<keyword evidence="3" id="KW-1185">Reference proteome</keyword>
<dbReference type="PANTHER" id="PTHR31390">
    <property type="entry name" value="EXPRESSED PROTEIN"/>
    <property type="match status" value="1"/>
</dbReference>
<dbReference type="AlphaFoldDB" id="A0A6A3BQR3"/>
<reference evidence="2" key="1">
    <citation type="submission" date="2019-09" db="EMBL/GenBank/DDBJ databases">
        <title>Draft genome information of white flower Hibiscus syriacus.</title>
        <authorList>
            <person name="Kim Y.-M."/>
        </authorList>
    </citation>
    <scope>NUCLEOTIDE SEQUENCE [LARGE SCALE GENOMIC DNA]</scope>
    <source>
        <strain evidence="2">YM2019G1</strain>
    </source>
</reference>
<comment type="caution">
    <text evidence="2">The sequence shown here is derived from an EMBL/GenBank/DDBJ whole genome shotgun (WGS) entry which is preliminary data.</text>
</comment>
<evidence type="ECO:0000313" key="3">
    <source>
        <dbReference type="Proteomes" id="UP000436088"/>
    </source>
</evidence>